<dbReference type="CDD" id="cd01670">
    <property type="entry name" value="Death"/>
    <property type="match status" value="1"/>
</dbReference>
<dbReference type="GO" id="GO:0007165">
    <property type="term" value="P:signal transduction"/>
    <property type="evidence" value="ECO:0007669"/>
    <property type="project" value="InterPro"/>
</dbReference>
<dbReference type="SMART" id="SM00005">
    <property type="entry name" value="DEATH"/>
    <property type="match status" value="1"/>
</dbReference>
<reference evidence="3" key="2">
    <citation type="submission" date="2017-05" db="UniProtKB">
        <authorList>
            <consortium name="EnsemblMetazoa"/>
        </authorList>
    </citation>
    <scope>IDENTIFICATION</scope>
</reference>
<dbReference type="EnsemblMetazoa" id="XM_020002913.1">
    <property type="protein sequence ID" value="XP_019858472.1"/>
    <property type="gene ID" value="LOC109586708"/>
</dbReference>
<evidence type="ECO:0000256" key="1">
    <source>
        <dbReference type="SAM" id="MobiDB-lite"/>
    </source>
</evidence>
<dbReference type="PROSITE" id="PS50017">
    <property type="entry name" value="DEATH_DOMAIN"/>
    <property type="match status" value="1"/>
</dbReference>
<dbReference type="Gene3D" id="1.10.533.10">
    <property type="entry name" value="Death Domain, Fas"/>
    <property type="match status" value="1"/>
</dbReference>
<proteinExistence type="predicted"/>
<feature type="compositionally biased region" description="Basic and acidic residues" evidence="1">
    <location>
        <begin position="294"/>
        <end position="304"/>
    </location>
</feature>
<dbReference type="Pfam" id="PF00531">
    <property type="entry name" value="Death"/>
    <property type="match status" value="1"/>
</dbReference>
<accession>A0A1X7TPD7</accession>
<feature type="domain" description="Death" evidence="2">
    <location>
        <begin position="108"/>
        <end position="176"/>
    </location>
</feature>
<keyword evidence="4" id="KW-1185">Reference proteome</keyword>
<protein>
    <recommendedName>
        <fullName evidence="2">Death domain-containing protein</fullName>
    </recommendedName>
</protein>
<dbReference type="InterPro" id="IPR000488">
    <property type="entry name" value="Death_dom"/>
</dbReference>
<reference evidence="4" key="1">
    <citation type="journal article" date="2010" name="Nature">
        <title>The Amphimedon queenslandica genome and the evolution of animal complexity.</title>
        <authorList>
            <person name="Srivastava M."/>
            <person name="Simakov O."/>
            <person name="Chapman J."/>
            <person name="Fahey B."/>
            <person name="Gauthier M.E."/>
            <person name="Mitros T."/>
            <person name="Richards G.S."/>
            <person name="Conaco C."/>
            <person name="Dacre M."/>
            <person name="Hellsten U."/>
            <person name="Larroux C."/>
            <person name="Putnam N.H."/>
            <person name="Stanke M."/>
            <person name="Adamska M."/>
            <person name="Darling A."/>
            <person name="Degnan S.M."/>
            <person name="Oakley T.H."/>
            <person name="Plachetzki D.C."/>
            <person name="Zhai Y."/>
            <person name="Adamski M."/>
            <person name="Calcino A."/>
            <person name="Cummins S.F."/>
            <person name="Goodstein D.M."/>
            <person name="Harris C."/>
            <person name="Jackson D.J."/>
            <person name="Leys S.P."/>
            <person name="Shu S."/>
            <person name="Woodcroft B.J."/>
            <person name="Vervoort M."/>
            <person name="Kosik K.S."/>
            <person name="Manning G."/>
            <person name="Degnan B.M."/>
            <person name="Rokhsar D.S."/>
        </authorList>
    </citation>
    <scope>NUCLEOTIDE SEQUENCE [LARGE SCALE GENOMIC DNA]</scope>
</reference>
<feature type="region of interest" description="Disordered" evidence="1">
    <location>
        <begin position="291"/>
        <end position="312"/>
    </location>
</feature>
<evidence type="ECO:0000313" key="4">
    <source>
        <dbReference type="Proteomes" id="UP000007879"/>
    </source>
</evidence>
<dbReference type="InParanoid" id="A0A1X7TPD7"/>
<sequence length="312" mass="35580">MIRKYTAKIPVSIRDIELLDQLNEKIKFRDLPRFRIQFTHVGTTIRHKHAKEVTVRFNKGSSRSPGNLNTVLLRSSPLKLDTGLTKNDSVLTEFIRIIEAEQRLNTLWHALGSRLNLSVDELSEIEAMSNNPDQCTARLIDRWKRKNKRDDSWDTLAAALDDIGFNELARRVGNLIKTQKLNPAAAYFQSNFDDIESSIAARLDQALPKFFGAGLISQSLHNNVLSMDKPNSHKSALVTTELLRGIKDSRDPSKRLERICKIFLKLEDEKLKEIVEGIASGNIFAKTARHPVSHPKEYSKRNTEEDIEEIEL</sequence>
<evidence type="ECO:0000259" key="2">
    <source>
        <dbReference type="PROSITE" id="PS50017"/>
    </source>
</evidence>
<gene>
    <name evidence="3" type="primary">109586708</name>
</gene>
<dbReference type="Proteomes" id="UP000007879">
    <property type="component" value="Unassembled WGS sequence"/>
</dbReference>
<dbReference type="EnsemblMetazoa" id="Aqu2.1.16899_001">
    <property type="protein sequence ID" value="Aqu2.1.16899_001"/>
    <property type="gene ID" value="Aqu2.1.16899"/>
</dbReference>
<dbReference type="InterPro" id="IPR011029">
    <property type="entry name" value="DEATH-like_dom_sf"/>
</dbReference>
<dbReference type="SUPFAM" id="SSF47986">
    <property type="entry name" value="DEATH domain"/>
    <property type="match status" value="1"/>
</dbReference>
<name>A0A1X7TPD7_AMPQE</name>
<dbReference type="AlphaFoldDB" id="A0A1X7TPD7"/>
<organism evidence="3">
    <name type="scientific">Amphimedon queenslandica</name>
    <name type="common">Sponge</name>
    <dbReference type="NCBI Taxonomy" id="400682"/>
    <lineage>
        <taxon>Eukaryota</taxon>
        <taxon>Metazoa</taxon>
        <taxon>Porifera</taxon>
        <taxon>Demospongiae</taxon>
        <taxon>Heteroscleromorpha</taxon>
        <taxon>Haplosclerida</taxon>
        <taxon>Niphatidae</taxon>
        <taxon>Amphimedon</taxon>
    </lineage>
</organism>
<evidence type="ECO:0000313" key="3">
    <source>
        <dbReference type="EnsemblMetazoa" id="Aqu2.1.16899_001"/>
    </source>
</evidence>